<organism evidence="2 3">
    <name type="scientific">Rhodopseudomonas palustris</name>
    <dbReference type="NCBI Taxonomy" id="1076"/>
    <lineage>
        <taxon>Bacteria</taxon>
        <taxon>Pseudomonadati</taxon>
        <taxon>Pseudomonadota</taxon>
        <taxon>Alphaproteobacteria</taxon>
        <taxon>Hyphomicrobiales</taxon>
        <taxon>Nitrobacteraceae</taxon>
        <taxon>Rhodopseudomonas</taxon>
    </lineage>
</organism>
<reference evidence="2" key="1">
    <citation type="submission" date="2020-07" db="EMBL/GenBank/DDBJ databases">
        <title>Huge and variable diversity of episymbiotic CPR bacteria and DPANN archaea in groundwater ecosystems.</title>
        <authorList>
            <person name="He C.Y."/>
            <person name="Keren R."/>
            <person name="Whittaker M."/>
            <person name="Farag I.F."/>
            <person name="Doudna J."/>
            <person name="Cate J.H.D."/>
            <person name="Banfield J.F."/>
        </authorList>
    </citation>
    <scope>NUCLEOTIDE SEQUENCE</scope>
    <source>
        <strain evidence="2">NC_groundwater_1818_Pr3_B-0.1um_66_35</strain>
    </source>
</reference>
<evidence type="ECO:0000313" key="3">
    <source>
        <dbReference type="Proteomes" id="UP000782519"/>
    </source>
</evidence>
<feature type="transmembrane region" description="Helical" evidence="1">
    <location>
        <begin position="63"/>
        <end position="88"/>
    </location>
</feature>
<evidence type="ECO:0008006" key="4">
    <source>
        <dbReference type="Google" id="ProtNLM"/>
    </source>
</evidence>
<sequence length="97" mass="10362">MFDNLMIALVVLSLGFPVLPWLFGARWGAKGIWLSTGFSLVLLLGGFPILFETACIATNCGQGAIAIFMLGPIWIAAALLTVGSAMVVRHRSKSQQP</sequence>
<dbReference type="EMBL" id="JACRJB010000005">
    <property type="protein sequence ID" value="MBI5128125.1"/>
    <property type="molecule type" value="Genomic_DNA"/>
</dbReference>
<gene>
    <name evidence="2" type="ORF">HZA66_01665</name>
</gene>
<dbReference type="AlphaFoldDB" id="A0A933RT62"/>
<keyword evidence="1" id="KW-1133">Transmembrane helix</keyword>
<evidence type="ECO:0000313" key="2">
    <source>
        <dbReference type="EMBL" id="MBI5128125.1"/>
    </source>
</evidence>
<keyword evidence="1" id="KW-0472">Membrane</keyword>
<accession>A0A933RT62</accession>
<feature type="transmembrane region" description="Helical" evidence="1">
    <location>
        <begin position="6"/>
        <end position="24"/>
    </location>
</feature>
<name>A0A933RT62_RHOPL</name>
<proteinExistence type="predicted"/>
<keyword evidence="1" id="KW-0812">Transmembrane</keyword>
<dbReference type="Proteomes" id="UP000782519">
    <property type="component" value="Unassembled WGS sequence"/>
</dbReference>
<feature type="transmembrane region" description="Helical" evidence="1">
    <location>
        <begin position="31"/>
        <end position="51"/>
    </location>
</feature>
<protein>
    <recommendedName>
        <fullName evidence="4">Transmembrane protein</fullName>
    </recommendedName>
</protein>
<comment type="caution">
    <text evidence="2">The sequence shown here is derived from an EMBL/GenBank/DDBJ whole genome shotgun (WGS) entry which is preliminary data.</text>
</comment>
<evidence type="ECO:0000256" key="1">
    <source>
        <dbReference type="SAM" id="Phobius"/>
    </source>
</evidence>